<evidence type="ECO:0000313" key="9">
    <source>
        <dbReference type="EMBL" id="KKS97922.1"/>
    </source>
</evidence>
<feature type="binding site" evidence="7">
    <location>
        <position position="221"/>
    </location>
    <ligand>
        <name>Mg(2+)</name>
        <dbReference type="ChEBI" id="CHEBI:18420"/>
        <label>1</label>
        <note>catalytic</note>
    </ligand>
</feature>
<keyword evidence="5 8" id="KW-0378">Hydrolase</keyword>
<dbReference type="PATRIC" id="fig|1618443.3.peg.721"/>
<evidence type="ECO:0000313" key="10">
    <source>
        <dbReference type="Proteomes" id="UP000034894"/>
    </source>
</evidence>
<dbReference type="InterPro" id="IPR020583">
    <property type="entry name" value="Inositol_monoP_metal-BS"/>
</dbReference>
<sequence>MDNKEKLVKKARNYLLDLLPSAGQIARRYLHAEELPSKKKGEHDFVTAADLAVDDFLQKHLKKDFPEIPILTEETVDRDLSEYYDEEYLFIIDPLDGTSNFARGDDNFSISVALVERGEPLLGVIFSPISSRLFWTTYRDRKAFWNGRSISVSDIRVLDKAVVCTDWSHLLETRDRTTHFLRKVYGHVRQIKILGSAATDITLLARGGVDIYHHVRLFPWDVAAAGLIAQKAGAKVTDIKGNTWNVFSEGIIAANPNLFDKLFELIKD</sequence>
<evidence type="ECO:0000256" key="1">
    <source>
        <dbReference type="ARBA" id="ARBA00001033"/>
    </source>
</evidence>
<gene>
    <name evidence="9" type="ORF">UV73_C0004G0064</name>
</gene>
<dbReference type="CDD" id="cd01639">
    <property type="entry name" value="IMPase"/>
    <property type="match status" value="1"/>
</dbReference>
<comment type="similarity">
    <text evidence="3 8">Belongs to the inositol monophosphatase superfamily.</text>
</comment>
<dbReference type="AlphaFoldDB" id="A0A0G1DK09"/>
<dbReference type="PROSITE" id="PS00630">
    <property type="entry name" value="IMP_2"/>
    <property type="match status" value="1"/>
</dbReference>
<dbReference type="GO" id="GO:0046854">
    <property type="term" value="P:phosphatidylinositol phosphate biosynthetic process"/>
    <property type="evidence" value="ECO:0007669"/>
    <property type="project" value="InterPro"/>
</dbReference>
<reference evidence="9 10" key="1">
    <citation type="journal article" date="2015" name="Nature">
        <title>rRNA introns, odd ribosomes, and small enigmatic genomes across a large radiation of phyla.</title>
        <authorList>
            <person name="Brown C.T."/>
            <person name="Hug L.A."/>
            <person name="Thomas B.C."/>
            <person name="Sharon I."/>
            <person name="Castelle C.J."/>
            <person name="Singh A."/>
            <person name="Wilkins M.J."/>
            <person name="Williams K.H."/>
            <person name="Banfield J.F."/>
        </authorList>
    </citation>
    <scope>NUCLEOTIDE SEQUENCE [LARGE SCALE GENOMIC DNA]</scope>
</reference>
<organism evidence="9 10">
    <name type="scientific">Candidatus Gottesmanbacteria bacterium GW2011_GWA2_43_14</name>
    <dbReference type="NCBI Taxonomy" id="1618443"/>
    <lineage>
        <taxon>Bacteria</taxon>
        <taxon>Candidatus Gottesmaniibacteriota</taxon>
    </lineage>
</organism>
<protein>
    <recommendedName>
        <fullName evidence="8">Inositol-1-monophosphatase</fullName>
        <ecNumber evidence="8">3.1.3.25</ecNumber>
    </recommendedName>
</protein>
<dbReference type="PANTHER" id="PTHR20854:SF4">
    <property type="entry name" value="INOSITOL-1-MONOPHOSPHATASE-RELATED"/>
    <property type="match status" value="1"/>
</dbReference>
<keyword evidence="6 7" id="KW-0460">Magnesium</keyword>
<evidence type="ECO:0000256" key="3">
    <source>
        <dbReference type="ARBA" id="ARBA00009759"/>
    </source>
</evidence>
<dbReference type="PANTHER" id="PTHR20854">
    <property type="entry name" value="INOSITOL MONOPHOSPHATASE"/>
    <property type="match status" value="1"/>
</dbReference>
<dbReference type="GO" id="GO:0008934">
    <property type="term" value="F:inositol monophosphate 1-phosphatase activity"/>
    <property type="evidence" value="ECO:0007669"/>
    <property type="project" value="InterPro"/>
</dbReference>
<dbReference type="EMBL" id="LCFP01000004">
    <property type="protein sequence ID" value="KKS97922.1"/>
    <property type="molecule type" value="Genomic_DNA"/>
</dbReference>
<proteinExistence type="inferred from homology"/>
<accession>A0A0G1DK09</accession>
<feature type="binding site" evidence="7">
    <location>
        <position position="96"/>
    </location>
    <ligand>
        <name>Mg(2+)</name>
        <dbReference type="ChEBI" id="CHEBI:18420"/>
        <label>1</label>
        <note>catalytic</note>
    </ligand>
</feature>
<evidence type="ECO:0000256" key="7">
    <source>
        <dbReference type="PIRSR" id="PIRSR600760-2"/>
    </source>
</evidence>
<dbReference type="PROSITE" id="PS00629">
    <property type="entry name" value="IMP_1"/>
    <property type="match status" value="1"/>
</dbReference>
<dbReference type="Proteomes" id="UP000034894">
    <property type="component" value="Unassembled WGS sequence"/>
</dbReference>
<evidence type="ECO:0000256" key="4">
    <source>
        <dbReference type="ARBA" id="ARBA00022723"/>
    </source>
</evidence>
<evidence type="ECO:0000256" key="5">
    <source>
        <dbReference type="ARBA" id="ARBA00022801"/>
    </source>
</evidence>
<dbReference type="PRINTS" id="PR00377">
    <property type="entry name" value="IMPHPHTASES"/>
</dbReference>
<dbReference type="Pfam" id="PF00459">
    <property type="entry name" value="Inositol_P"/>
    <property type="match status" value="1"/>
</dbReference>
<feature type="binding site" evidence="7">
    <location>
        <position position="93"/>
    </location>
    <ligand>
        <name>Mg(2+)</name>
        <dbReference type="ChEBI" id="CHEBI:18420"/>
        <label>2</label>
    </ligand>
</feature>
<dbReference type="GO" id="GO:0006020">
    <property type="term" value="P:inositol metabolic process"/>
    <property type="evidence" value="ECO:0007669"/>
    <property type="project" value="TreeGrafter"/>
</dbReference>
<dbReference type="GO" id="GO:0007165">
    <property type="term" value="P:signal transduction"/>
    <property type="evidence" value="ECO:0007669"/>
    <property type="project" value="TreeGrafter"/>
</dbReference>
<evidence type="ECO:0000256" key="6">
    <source>
        <dbReference type="ARBA" id="ARBA00022842"/>
    </source>
</evidence>
<dbReference type="InterPro" id="IPR000760">
    <property type="entry name" value="Inositol_monophosphatase-like"/>
</dbReference>
<dbReference type="InterPro" id="IPR033942">
    <property type="entry name" value="IMPase"/>
</dbReference>
<dbReference type="Gene3D" id="3.30.540.10">
    <property type="entry name" value="Fructose-1,6-Bisphosphatase, subunit A, domain 1"/>
    <property type="match status" value="1"/>
</dbReference>
<dbReference type="Gene3D" id="3.40.190.80">
    <property type="match status" value="1"/>
</dbReference>
<comment type="caution">
    <text evidence="9">The sequence shown here is derived from an EMBL/GenBank/DDBJ whole genome shotgun (WGS) entry which is preliminary data.</text>
</comment>
<comment type="catalytic activity">
    <reaction evidence="1 8">
        <text>a myo-inositol phosphate + H2O = myo-inositol + phosphate</text>
        <dbReference type="Rhea" id="RHEA:24056"/>
        <dbReference type="ChEBI" id="CHEBI:15377"/>
        <dbReference type="ChEBI" id="CHEBI:17268"/>
        <dbReference type="ChEBI" id="CHEBI:43474"/>
        <dbReference type="ChEBI" id="CHEBI:84139"/>
        <dbReference type="EC" id="3.1.3.25"/>
    </reaction>
</comment>
<dbReference type="STRING" id="1618443.UV73_C0004G0064"/>
<feature type="binding site" evidence="7">
    <location>
        <position position="95"/>
    </location>
    <ligand>
        <name>Mg(2+)</name>
        <dbReference type="ChEBI" id="CHEBI:18420"/>
        <label>1</label>
        <note>catalytic</note>
    </ligand>
</feature>
<evidence type="ECO:0000256" key="2">
    <source>
        <dbReference type="ARBA" id="ARBA00001946"/>
    </source>
</evidence>
<dbReference type="EC" id="3.1.3.25" evidence="8"/>
<dbReference type="GO" id="GO:0046872">
    <property type="term" value="F:metal ion binding"/>
    <property type="evidence" value="ECO:0007669"/>
    <property type="project" value="UniProtKB-KW"/>
</dbReference>
<evidence type="ECO:0000256" key="8">
    <source>
        <dbReference type="RuleBase" id="RU364068"/>
    </source>
</evidence>
<keyword evidence="4 7" id="KW-0479">Metal-binding</keyword>
<feature type="binding site" evidence="7">
    <location>
        <position position="73"/>
    </location>
    <ligand>
        <name>Mg(2+)</name>
        <dbReference type="ChEBI" id="CHEBI:18420"/>
        <label>1</label>
        <note>catalytic</note>
    </ligand>
</feature>
<name>A0A0G1DK09_9BACT</name>
<dbReference type="InterPro" id="IPR020550">
    <property type="entry name" value="Inositol_monophosphatase_CS"/>
</dbReference>
<dbReference type="SUPFAM" id="SSF56655">
    <property type="entry name" value="Carbohydrate phosphatase"/>
    <property type="match status" value="1"/>
</dbReference>
<comment type="cofactor">
    <cofactor evidence="2 7 8">
        <name>Mg(2+)</name>
        <dbReference type="ChEBI" id="CHEBI:18420"/>
    </cofactor>
</comment>